<dbReference type="HOGENOM" id="CLU_1962954_0_0_1"/>
<keyword evidence="3" id="KW-1185">Reference proteome</keyword>
<dbReference type="Proteomes" id="UP000026960">
    <property type="component" value="Chromosome 2"/>
</dbReference>
<sequence>MGMGVCARFAPVWGPNVSSCVRLRLGHPHRISRYRRPSHLTLAPPHGCSSEEEGERFCNRRRTGGDILAAPRPQESSPPPLQGPPPQWPAVQLQGPVPYASRFAAAVAGAAAARPAPSSAPSAAVARG</sequence>
<name>A0A0D3F8N7_9ORYZ</name>
<feature type="region of interest" description="Disordered" evidence="1">
    <location>
        <begin position="36"/>
        <end position="91"/>
    </location>
</feature>
<reference evidence="2" key="2">
    <citation type="submission" date="2015-03" db="UniProtKB">
        <authorList>
            <consortium name="EnsemblPlants"/>
        </authorList>
    </citation>
    <scope>IDENTIFICATION</scope>
</reference>
<evidence type="ECO:0000313" key="3">
    <source>
        <dbReference type="Proteomes" id="UP000026960"/>
    </source>
</evidence>
<dbReference type="AlphaFoldDB" id="A0A0D3F8N7"/>
<feature type="compositionally biased region" description="Pro residues" evidence="1">
    <location>
        <begin position="76"/>
        <end position="88"/>
    </location>
</feature>
<accession>A0A0D3F8N7</accession>
<proteinExistence type="predicted"/>
<dbReference type="EnsemblPlants" id="OBART02G27190.1">
    <property type="protein sequence ID" value="OBART02G27190.1"/>
    <property type="gene ID" value="OBART02G27190"/>
</dbReference>
<reference evidence="2" key="1">
    <citation type="journal article" date="2009" name="Rice">
        <title>De Novo Next Generation Sequencing of Plant Genomes.</title>
        <authorList>
            <person name="Rounsley S."/>
            <person name="Marri P.R."/>
            <person name="Yu Y."/>
            <person name="He R."/>
            <person name="Sisneros N."/>
            <person name="Goicoechea J.L."/>
            <person name="Lee S.J."/>
            <person name="Angelova A."/>
            <person name="Kudrna D."/>
            <person name="Luo M."/>
            <person name="Affourtit J."/>
            <person name="Desany B."/>
            <person name="Knight J."/>
            <person name="Niazi F."/>
            <person name="Egholm M."/>
            <person name="Wing R.A."/>
        </authorList>
    </citation>
    <scope>NUCLEOTIDE SEQUENCE [LARGE SCALE GENOMIC DNA]</scope>
    <source>
        <strain evidence="2">cv. IRGC 105608</strain>
    </source>
</reference>
<evidence type="ECO:0000313" key="2">
    <source>
        <dbReference type="EnsemblPlants" id="OBART02G27190.1"/>
    </source>
</evidence>
<protein>
    <submittedName>
        <fullName evidence="2">Uncharacterized protein</fullName>
    </submittedName>
</protein>
<evidence type="ECO:0000256" key="1">
    <source>
        <dbReference type="SAM" id="MobiDB-lite"/>
    </source>
</evidence>
<dbReference type="PaxDb" id="65489-OBART02G27190.1"/>
<feature type="region of interest" description="Disordered" evidence="1">
    <location>
        <begin position="108"/>
        <end position="128"/>
    </location>
</feature>
<organism evidence="2">
    <name type="scientific">Oryza barthii</name>
    <dbReference type="NCBI Taxonomy" id="65489"/>
    <lineage>
        <taxon>Eukaryota</taxon>
        <taxon>Viridiplantae</taxon>
        <taxon>Streptophyta</taxon>
        <taxon>Embryophyta</taxon>
        <taxon>Tracheophyta</taxon>
        <taxon>Spermatophyta</taxon>
        <taxon>Magnoliopsida</taxon>
        <taxon>Liliopsida</taxon>
        <taxon>Poales</taxon>
        <taxon>Poaceae</taxon>
        <taxon>BOP clade</taxon>
        <taxon>Oryzoideae</taxon>
        <taxon>Oryzeae</taxon>
        <taxon>Oryzinae</taxon>
        <taxon>Oryza</taxon>
    </lineage>
</organism>
<dbReference type="Gramene" id="OBART02G27190.1">
    <property type="protein sequence ID" value="OBART02G27190.1"/>
    <property type="gene ID" value="OBART02G27190"/>
</dbReference>